<gene>
    <name evidence="2" type="ORF">METZ01_LOCUS448939</name>
</gene>
<evidence type="ECO:0000259" key="1">
    <source>
        <dbReference type="Pfam" id="PF11716"/>
    </source>
</evidence>
<dbReference type="InterPro" id="IPR034660">
    <property type="entry name" value="DinB/YfiT-like"/>
</dbReference>
<dbReference type="EMBL" id="UINC01184735">
    <property type="protein sequence ID" value="SVD96085.1"/>
    <property type="molecule type" value="Genomic_DNA"/>
</dbReference>
<proteinExistence type="predicted"/>
<dbReference type="SUPFAM" id="SSF109854">
    <property type="entry name" value="DinB/YfiT-like putative metalloenzymes"/>
    <property type="match status" value="1"/>
</dbReference>
<organism evidence="2">
    <name type="scientific">marine metagenome</name>
    <dbReference type="NCBI Taxonomy" id="408172"/>
    <lineage>
        <taxon>unclassified sequences</taxon>
        <taxon>metagenomes</taxon>
        <taxon>ecological metagenomes</taxon>
    </lineage>
</organism>
<dbReference type="Gene3D" id="1.20.120.450">
    <property type="entry name" value="dinb family like domain"/>
    <property type="match status" value="1"/>
</dbReference>
<dbReference type="Pfam" id="PF11716">
    <property type="entry name" value="MDMPI_N"/>
    <property type="match status" value="1"/>
</dbReference>
<name>A0A382ZLX8_9ZZZZ</name>
<accession>A0A382ZLX8</accession>
<dbReference type="AlphaFoldDB" id="A0A382ZLX8"/>
<dbReference type="GO" id="GO:0046872">
    <property type="term" value="F:metal ion binding"/>
    <property type="evidence" value="ECO:0007669"/>
    <property type="project" value="InterPro"/>
</dbReference>
<sequence>MLQQAGDFREESERLCAILSPLGDSDLESKTQFKDWTLNDVVAHLHFWNYAADLSLAGGERFGALMTDVIGAIGAGTGHMAYTHQWLDGCAGRALVERWHGFYLEMAARFEVADPSERVRWAGPDMSVRSSITARQMETWAHGQEVYDVLGLECENTDRIKNICVLGINTFGWTYANRKLEVP</sequence>
<evidence type="ECO:0000313" key="2">
    <source>
        <dbReference type="EMBL" id="SVD96085.1"/>
    </source>
</evidence>
<feature type="non-terminal residue" evidence="2">
    <location>
        <position position="183"/>
    </location>
</feature>
<reference evidence="2" key="1">
    <citation type="submission" date="2018-05" db="EMBL/GenBank/DDBJ databases">
        <authorList>
            <person name="Lanie J.A."/>
            <person name="Ng W.-L."/>
            <person name="Kazmierczak K.M."/>
            <person name="Andrzejewski T.M."/>
            <person name="Davidsen T.M."/>
            <person name="Wayne K.J."/>
            <person name="Tettelin H."/>
            <person name="Glass J.I."/>
            <person name="Rusch D."/>
            <person name="Podicherti R."/>
            <person name="Tsui H.-C.T."/>
            <person name="Winkler M.E."/>
        </authorList>
    </citation>
    <scope>NUCLEOTIDE SEQUENCE</scope>
</reference>
<dbReference type="NCBIfam" id="TIGR03083">
    <property type="entry name" value="maleylpyruvate isomerase family mycothiol-dependent enzyme"/>
    <property type="match status" value="1"/>
</dbReference>
<protein>
    <recommendedName>
        <fullName evidence="1">Mycothiol-dependent maleylpyruvate isomerase metal-binding domain-containing protein</fullName>
    </recommendedName>
</protein>
<feature type="domain" description="Mycothiol-dependent maleylpyruvate isomerase metal-binding" evidence="1">
    <location>
        <begin position="8"/>
        <end position="146"/>
    </location>
</feature>
<dbReference type="InterPro" id="IPR017517">
    <property type="entry name" value="Maleyloyr_isom"/>
</dbReference>
<dbReference type="InterPro" id="IPR024344">
    <property type="entry name" value="MDMPI_metal-binding"/>
</dbReference>